<sequence>MPSLRKRDVEALLASYDHDPVAALTAALRVVLALPHAGFDELLAAAPIDDVRRAMLARHDLAALDDLARELNETRTLAPARS</sequence>
<dbReference type="EMBL" id="CAEZSR010000017">
    <property type="protein sequence ID" value="CAB4547066.1"/>
    <property type="molecule type" value="Genomic_DNA"/>
</dbReference>
<protein>
    <submittedName>
        <fullName evidence="1">Unannotated protein</fullName>
    </submittedName>
</protein>
<dbReference type="AlphaFoldDB" id="A0A6J6C755"/>
<accession>A0A6J6C755</accession>
<name>A0A6J6C755_9ZZZZ</name>
<gene>
    <name evidence="1" type="ORF">UFOPK1493_00760</name>
</gene>
<reference evidence="1" key="1">
    <citation type="submission" date="2020-05" db="EMBL/GenBank/DDBJ databases">
        <authorList>
            <person name="Chiriac C."/>
            <person name="Salcher M."/>
            <person name="Ghai R."/>
            <person name="Kavagutti S V."/>
        </authorList>
    </citation>
    <scope>NUCLEOTIDE SEQUENCE</scope>
</reference>
<proteinExistence type="predicted"/>
<organism evidence="1">
    <name type="scientific">freshwater metagenome</name>
    <dbReference type="NCBI Taxonomy" id="449393"/>
    <lineage>
        <taxon>unclassified sequences</taxon>
        <taxon>metagenomes</taxon>
        <taxon>ecological metagenomes</taxon>
    </lineage>
</organism>
<evidence type="ECO:0000313" key="1">
    <source>
        <dbReference type="EMBL" id="CAB4547066.1"/>
    </source>
</evidence>